<dbReference type="SUPFAM" id="SSF53474">
    <property type="entry name" value="alpha/beta-Hydrolases"/>
    <property type="match status" value="1"/>
</dbReference>
<sequence length="294" mass="33136">MAASDAEEPIQTYRDIAYLPTDGVYHRFDLYLPPGSTSARPLVCFVHGGAWRSEDKSQHEILARRIVSLTGYPVAISNYRLTTPSTQLKHPAHAKDALDFLHFILDWEGPPGSAQRPYDASRIFLCGHSCSAHMFTSIFLSPPNPDDSSAVLKPSQRLVASVRGVVLSEGIYDIDLLLRSFPGYREWFIAASFDDRLSYASFNTLNYEFRKGVEHIRWLVVHSKGDTLVDEVQSEGIYKRLHALLQDCKDGDGNAAIGSVERYWDLTSEHNVILKEKEYPELVSQFVLRDTTAK</sequence>
<dbReference type="Gene3D" id="3.40.50.1820">
    <property type="entry name" value="alpha/beta hydrolase"/>
    <property type="match status" value="1"/>
</dbReference>
<name>A0A2R6QEY1_9APHY</name>
<keyword evidence="1" id="KW-0378">Hydrolase</keyword>
<dbReference type="InterPro" id="IPR049492">
    <property type="entry name" value="BD-FAE-like_dom"/>
</dbReference>
<feature type="domain" description="BD-FAE-like" evidence="2">
    <location>
        <begin position="29"/>
        <end position="241"/>
    </location>
</feature>
<dbReference type="PANTHER" id="PTHR48081">
    <property type="entry name" value="AB HYDROLASE SUPERFAMILY PROTEIN C4A8.06C"/>
    <property type="match status" value="1"/>
</dbReference>
<evidence type="ECO:0000313" key="3">
    <source>
        <dbReference type="EMBL" id="PSS06877.1"/>
    </source>
</evidence>
<accession>A0A2R6QEY1</accession>
<dbReference type="Pfam" id="PF20434">
    <property type="entry name" value="BD-FAE"/>
    <property type="match status" value="1"/>
</dbReference>
<dbReference type="InterPro" id="IPR029058">
    <property type="entry name" value="AB_hydrolase_fold"/>
</dbReference>
<gene>
    <name evidence="3" type="ORF">PHLCEN_2v3505</name>
</gene>
<protein>
    <recommendedName>
        <fullName evidence="2">BD-FAE-like domain-containing protein</fullName>
    </recommendedName>
</protein>
<dbReference type="Proteomes" id="UP000186601">
    <property type="component" value="Unassembled WGS sequence"/>
</dbReference>
<comment type="caution">
    <text evidence="3">The sequence shown here is derived from an EMBL/GenBank/DDBJ whole genome shotgun (WGS) entry which is preliminary data.</text>
</comment>
<keyword evidence="4" id="KW-1185">Reference proteome</keyword>
<reference evidence="3 4" key="1">
    <citation type="submission" date="2018-02" db="EMBL/GenBank/DDBJ databases">
        <title>Genome sequence of the basidiomycete white-rot fungus Phlebia centrifuga.</title>
        <authorList>
            <person name="Granchi Z."/>
            <person name="Peng M."/>
            <person name="de Vries R.P."/>
            <person name="Hilden K."/>
            <person name="Makela M.R."/>
            <person name="Grigoriev I."/>
            <person name="Riley R."/>
        </authorList>
    </citation>
    <scope>NUCLEOTIDE SEQUENCE [LARGE SCALE GENOMIC DNA]</scope>
    <source>
        <strain evidence="3 4">FBCC195</strain>
    </source>
</reference>
<evidence type="ECO:0000256" key="1">
    <source>
        <dbReference type="ARBA" id="ARBA00022801"/>
    </source>
</evidence>
<dbReference type="STRING" id="98765.A0A2R6QEY1"/>
<dbReference type="AlphaFoldDB" id="A0A2R6QEY1"/>
<evidence type="ECO:0000313" key="4">
    <source>
        <dbReference type="Proteomes" id="UP000186601"/>
    </source>
</evidence>
<dbReference type="PANTHER" id="PTHR48081:SF33">
    <property type="entry name" value="KYNURENINE FORMAMIDASE"/>
    <property type="match status" value="1"/>
</dbReference>
<organism evidence="3 4">
    <name type="scientific">Hermanssonia centrifuga</name>
    <dbReference type="NCBI Taxonomy" id="98765"/>
    <lineage>
        <taxon>Eukaryota</taxon>
        <taxon>Fungi</taxon>
        <taxon>Dikarya</taxon>
        <taxon>Basidiomycota</taxon>
        <taxon>Agaricomycotina</taxon>
        <taxon>Agaricomycetes</taxon>
        <taxon>Polyporales</taxon>
        <taxon>Meruliaceae</taxon>
        <taxon>Hermanssonia</taxon>
    </lineage>
</organism>
<dbReference type="OrthoDB" id="6495301at2759"/>
<dbReference type="InterPro" id="IPR050300">
    <property type="entry name" value="GDXG_lipolytic_enzyme"/>
</dbReference>
<dbReference type="GO" id="GO:0016787">
    <property type="term" value="F:hydrolase activity"/>
    <property type="evidence" value="ECO:0007669"/>
    <property type="project" value="UniProtKB-KW"/>
</dbReference>
<proteinExistence type="predicted"/>
<evidence type="ECO:0000259" key="2">
    <source>
        <dbReference type="Pfam" id="PF20434"/>
    </source>
</evidence>
<dbReference type="EMBL" id="MLYV02000348">
    <property type="protein sequence ID" value="PSS06877.1"/>
    <property type="molecule type" value="Genomic_DNA"/>
</dbReference>